<evidence type="ECO:0000256" key="4">
    <source>
        <dbReference type="ARBA" id="ARBA00023136"/>
    </source>
</evidence>
<dbReference type="EMBL" id="LGRX02021848">
    <property type="protein sequence ID" value="KAK3256243.1"/>
    <property type="molecule type" value="Genomic_DNA"/>
</dbReference>
<proteinExistence type="predicted"/>
<dbReference type="AlphaFoldDB" id="A0AAE0FAT9"/>
<evidence type="ECO:0000313" key="8">
    <source>
        <dbReference type="EMBL" id="KAK3256243.1"/>
    </source>
</evidence>
<keyword evidence="2 6" id="KW-0812">Transmembrane</keyword>
<dbReference type="PANTHER" id="PTHR10217">
    <property type="entry name" value="VOLTAGE AND LIGAND GATED POTASSIUM CHANNEL"/>
    <property type="match status" value="1"/>
</dbReference>
<feature type="transmembrane region" description="Helical" evidence="6">
    <location>
        <begin position="141"/>
        <end position="159"/>
    </location>
</feature>
<protein>
    <recommendedName>
        <fullName evidence="7">Ion transport domain-containing protein</fullName>
    </recommendedName>
</protein>
<gene>
    <name evidence="8" type="ORF">CYMTET_34612</name>
</gene>
<dbReference type="Pfam" id="PF00520">
    <property type="entry name" value="Ion_trans"/>
    <property type="match status" value="1"/>
</dbReference>
<comment type="subcellular location">
    <subcellularLocation>
        <location evidence="1">Membrane</location>
        <topology evidence="1">Multi-pass membrane protein</topology>
    </subcellularLocation>
</comment>
<evidence type="ECO:0000313" key="9">
    <source>
        <dbReference type="Proteomes" id="UP001190700"/>
    </source>
</evidence>
<dbReference type="InterPro" id="IPR005821">
    <property type="entry name" value="Ion_trans_dom"/>
</dbReference>
<dbReference type="InterPro" id="IPR050818">
    <property type="entry name" value="KCNH_animal-type"/>
</dbReference>
<feature type="region of interest" description="Disordered" evidence="5">
    <location>
        <begin position="31"/>
        <end position="83"/>
    </location>
</feature>
<feature type="transmembrane region" description="Helical" evidence="6">
    <location>
        <begin position="278"/>
        <end position="304"/>
    </location>
</feature>
<feature type="domain" description="Ion transport" evidence="7">
    <location>
        <begin position="140"/>
        <end position="406"/>
    </location>
</feature>
<keyword evidence="9" id="KW-1185">Reference proteome</keyword>
<keyword evidence="4 6" id="KW-0472">Membrane</keyword>
<evidence type="ECO:0000256" key="2">
    <source>
        <dbReference type="ARBA" id="ARBA00022692"/>
    </source>
</evidence>
<comment type="caution">
    <text evidence="8">The sequence shown here is derived from an EMBL/GenBank/DDBJ whole genome shotgun (WGS) entry which is preliminary data.</text>
</comment>
<name>A0AAE0FAT9_9CHLO</name>
<sequence length="594" mass="67001">MRAGSMATEGPQERSGCFRAIRAQFPCLTDADERVSQDSKEKVIPKHAGVSSHRKGILRPDSDSPESAFEGNSSLPGGNTGQLLLNPRVSGGRTKLTTSISSRHGLATMGFHTKESKGVETVKFFDKVHGTINPKSYIMRVWDVFTSQLLLIVAVITPYEVAFLGGEIDALFYFNSIMNLFFFIDVCFNFYLPFINPNTGSLVYDIKLIRQRYLRSWFAIDFVSIIPFDMYVVMPNSDDYHFWKSFRLVRVLRLTKMLRMLRGMRVFSRWEARLNINYALMSLLSTIAVLLTFAHWLACGWGLVLRYNRDPYTPELEEMADTFDDDWKTVFRNYILYVDADSSAFTKYIACLYWAVGMIMANSITPPLSSDTLVATYVIAMILCGVMNAYLIGGVVNLMDRFTERSTKFYRTMDSLNSFLKERNVMDDDVVEIDELDSMTGSDLCEKLRSYYIFKFKAGTVAQCWQEDILNTCSTYMQSAVAYKMNANTLMQIPFFKRPSDVPSSPFYLPHSPGDVSFPASPRRHPTLITLLWNMAALPRRRLLCTGARGAPPTLVPTAACAAPVASPSALVCWTANVATACVIQCSQLVTTER</sequence>
<feature type="transmembrane region" description="Helical" evidence="6">
    <location>
        <begin position="213"/>
        <end position="234"/>
    </location>
</feature>
<dbReference type="Proteomes" id="UP001190700">
    <property type="component" value="Unassembled WGS sequence"/>
</dbReference>
<feature type="non-terminal residue" evidence="8">
    <location>
        <position position="594"/>
    </location>
</feature>
<dbReference type="SUPFAM" id="SSF81324">
    <property type="entry name" value="Voltage-gated potassium channels"/>
    <property type="match status" value="1"/>
</dbReference>
<evidence type="ECO:0000259" key="7">
    <source>
        <dbReference type="Pfam" id="PF00520"/>
    </source>
</evidence>
<feature type="compositionally biased region" description="Polar residues" evidence="5">
    <location>
        <begin position="70"/>
        <end position="83"/>
    </location>
</feature>
<feature type="transmembrane region" description="Helical" evidence="6">
    <location>
        <begin position="171"/>
        <end position="192"/>
    </location>
</feature>
<evidence type="ECO:0000256" key="3">
    <source>
        <dbReference type="ARBA" id="ARBA00022989"/>
    </source>
</evidence>
<feature type="compositionally biased region" description="Basic and acidic residues" evidence="5">
    <location>
        <begin position="31"/>
        <end position="44"/>
    </location>
</feature>
<dbReference type="Gene3D" id="1.10.287.70">
    <property type="match status" value="1"/>
</dbReference>
<evidence type="ECO:0000256" key="6">
    <source>
        <dbReference type="SAM" id="Phobius"/>
    </source>
</evidence>
<accession>A0AAE0FAT9</accession>
<keyword evidence="3 6" id="KW-1133">Transmembrane helix</keyword>
<dbReference type="PANTHER" id="PTHR10217:SF435">
    <property type="entry name" value="POTASSIUM VOLTAGE-GATED CHANNEL PROTEIN EAG"/>
    <property type="match status" value="1"/>
</dbReference>
<feature type="transmembrane region" description="Helical" evidence="6">
    <location>
        <begin position="374"/>
        <end position="399"/>
    </location>
</feature>
<dbReference type="GO" id="GO:0042391">
    <property type="term" value="P:regulation of membrane potential"/>
    <property type="evidence" value="ECO:0007669"/>
    <property type="project" value="TreeGrafter"/>
</dbReference>
<dbReference type="GO" id="GO:0005886">
    <property type="term" value="C:plasma membrane"/>
    <property type="evidence" value="ECO:0007669"/>
    <property type="project" value="TreeGrafter"/>
</dbReference>
<reference evidence="8 9" key="1">
    <citation type="journal article" date="2015" name="Genome Biol. Evol.">
        <title>Comparative Genomics of a Bacterivorous Green Alga Reveals Evolutionary Causalities and Consequences of Phago-Mixotrophic Mode of Nutrition.</title>
        <authorList>
            <person name="Burns J.A."/>
            <person name="Paasch A."/>
            <person name="Narechania A."/>
            <person name="Kim E."/>
        </authorList>
    </citation>
    <scope>NUCLEOTIDE SEQUENCE [LARGE SCALE GENOMIC DNA]</scope>
    <source>
        <strain evidence="8 9">PLY_AMNH</strain>
    </source>
</reference>
<evidence type="ECO:0000256" key="5">
    <source>
        <dbReference type="SAM" id="MobiDB-lite"/>
    </source>
</evidence>
<evidence type="ECO:0000256" key="1">
    <source>
        <dbReference type="ARBA" id="ARBA00004141"/>
    </source>
</evidence>
<dbReference type="GO" id="GO:0005249">
    <property type="term" value="F:voltage-gated potassium channel activity"/>
    <property type="evidence" value="ECO:0007669"/>
    <property type="project" value="TreeGrafter"/>
</dbReference>
<organism evidence="8 9">
    <name type="scientific">Cymbomonas tetramitiformis</name>
    <dbReference type="NCBI Taxonomy" id="36881"/>
    <lineage>
        <taxon>Eukaryota</taxon>
        <taxon>Viridiplantae</taxon>
        <taxon>Chlorophyta</taxon>
        <taxon>Pyramimonadophyceae</taxon>
        <taxon>Pyramimonadales</taxon>
        <taxon>Pyramimonadaceae</taxon>
        <taxon>Cymbomonas</taxon>
    </lineage>
</organism>